<dbReference type="Pfam" id="PF00486">
    <property type="entry name" value="Trans_reg_C"/>
    <property type="match status" value="1"/>
</dbReference>
<dbReference type="GO" id="GO:0006355">
    <property type="term" value="P:regulation of DNA-templated transcription"/>
    <property type="evidence" value="ECO:0007669"/>
    <property type="project" value="InterPro"/>
</dbReference>
<dbReference type="AlphaFoldDB" id="A0A0R3LIS6"/>
<gene>
    <name evidence="6" type="ORF">CQ12_39895</name>
</gene>
<proteinExistence type="predicted"/>
<keyword evidence="3 4" id="KW-0238">DNA-binding</keyword>
<dbReference type="SMART" id="SM00862">
    <property type="entry name" value="Trans_reg_C"/>
    <property type="match status" value="1"/>
</dbReference>
<dbReference type="PANTHER" id="PTHR44858">
    <property type="entry name" value="TETRATRICOPEPTIDE REPEAT PROTEIN 6"/>
    <property type="match status" value="1"/>
</dbReference>
<evidence type="ECO:0000313" key="6">
    <source>
        <dbReference type="EMBL" id="KRR07672.1"/>
    </source>
</evidence>
<dbReference type="GO" id="GO:0000160">
    <property type="term" value="P:phosphorelay signal transduction system"/>
    <property type="evidence" value="ECO:0007669"/>
    <property type="project" value="InterPro"/>
</dbReference>
<reference evidence="6 7" key="1">
    <citation type="submission" date="2014-03" db="EMBL/GenBank/DDBJ databases">
        <title>Bradyrhizobium valentinum sp. nov., isolated from effective nodules of Lupinus mariae-josephae, a lupine endemic of basic-lime soils in Eastern Spain.</title>
        <authorList>
            <person name="Duran D."/>
            <person name="Rey L."/>
            <person name="Navarro A."/>
            <person name="Busquets A."/>
            <person name="Imperial J."/>
            <person name="Ruiz-Argueso T."/>
        </authorList>
    </citation>
    <scope>NUCLEOTIDE SEQUENCE [LARGE SCALE GENOMIC DNA]</scope>
    <source>
        <strain evidence="6 7">PAC68</strain>
    </source>
</reference>
<dbReference type="OrthoDB" id="54411at2"/>
<dbReference type="Gene3D" id="3.40.50.10070">
    <property type="entry name" value="TolB, N-terminal domain"/>
    <property type="match status" value="1"/>
</dbReference>
<dbReference type="GO" id="GO:0003677">
    <property type="term" value="F:DNA binding"/>
    <property type="evidence" value="ECO:0007669"/>
    <property type="project" value="UniProtKB-UniRule"/>
</dbReference>
<dbReference type="CDD" id="cd00383">
    <property type="entry name" value="trans_reg_C"/>
    <property type="match status" value="1"/>
</dbReference>
<protein>
    <submittedName>
        <fullName evidence="6">Adenylate cyclase</fullName>
    </submittedName>
</protein>
<keyword evidence="7" id="KW-1185">Reference proteome</keyword>
<dbReference type="SMART" id="SM00028">
    <property type="entry name" value="TPR"/>
    <property type="match status" value="3"/>
</dbReference>
<dbReference type="InterPro" id="IPR050498">
    <property type="entry name" value="Ycf3"/>
</dbReference>
<dbReference type="InterPro" id="IPR019734">
    <property type="entry name" value="TPR_rpt"/>
</dbReference>
<dbReference type="InterPro" id="IPR001867">
    <property type="entry name" value="OmpR/PhoB-type_DNA-bd"/>
</dbReference>
<dbReference type="SUPFAM" id="SSF48452">
    <property type="entry name" value="TPR-like"/>
    <property type="match status" value="1"/>
</dbReference>
<dbReference type="Proteomes" id="UP000050863">
    <property type="component" value="Unassembled WGS sequence"/>
</dbReference>
<dbReference type="EMBL" id="LLXZ01000100">
    <property type="protein sequence ID" value="KRR07672.1"/>
    <property type="molecule type" value="Genomic_DNA"/>
</dbReference>
<dbReference type="Gene3D" id="1.10.10.10">
    <property type="entry name" value="Winged helix-like DNA-binding domain superfamily/Winged helix DNA-binding domain"/>
    <property type="match status" value="1"/>
</dbReference>
<evidence type="ECO:0000313" key="7">
    <source>
        <dbReference type="Proteomes" id="UP000050863"/>
    </source>
</evidence>
<keyword evidence="2" id="KW-0802">TPR repeat</keyword>
<evidence type="ECO:0000259" key="5">
    <source>
        <dbReference type="PROSITE" id="PS51755"/>
    </source>
</evidence>
<evidence type="ECO:0000256" key="1">
    <source>
        <dbReference type="ARBA" id="ARBA00022737"/>
    </source>
</evidence>
<sequence length="522" mass="57149">MRYHFEDYTLDTDRRELRRGDLIPLAPQVFDLLHYLIRNRERVVSKDDIISAVWNGRIVSDAALTTRLNAARTAVGDTGEKQHLIKTLPRKGFRFVGTVHEDPGQPIATAQGNVGTPPVDTAPRLSIVVLPFANIGGDAEQEYFADGVTESLTTDLSRISGSFVIGRHTAFTYKGKSIALRQIGSELNVRYLLEGSVQRAGKRLRINVQLIDAETGNHLWAERFDKPVADLFDMQDEIVSRLANTLDAELVAAEARRAEHSSNPDALDLVFQGRAWLNKGVTPDCIARARSFFVQAMALDPGNIEAMVGLAMVDVWTGAALITDDPSVQFDAAEAICTKVLSLAPNHAGAHLVLGGVRIFSKRVVQGIAEFERVLALDRNSAFAHALIGFAKVLLGRGAETEAHVNEALRLSPRDTQAPRWFVWVGVAKVALNADTEAAAWLRRGLEANRNYSLAQFNLAAVLALLGEIDEARAAAEAGLELDPTFSIRRFQASNAWSDNLAYLAGRERQCEGMRLAGVPEV</sequence>
<name>A0A0R3LIS6_9BRAD</name>
<keyword evidence="1" id="KW-0677">Repeat</keyword>
<comment type="caution">
    <text evidence="6">The sequence shown here is derived from an EMBL/GenBank/DDBJ whole genome shotgun (WGS) entry which is preliminary data.</text>
</comment>
<dbReference type="RefSeq" id="WP_057836177.1">
    <property type="nucleotide sequence ID" value="NZ_LLXZ01000100.1"/>
</dbReference>
<evidence type="ECO:0000256" key="4">
    <source>
        <dbReference type="PROSITE-ProRule" id="PRU01091"/>
    </source>
</evidence>
<dbReference type="SUPFAM" id="SSF46894">
    <property type="entry name" value="C-terminal effector domain of the bipartite response regulators"/>
    <property type="match status" value="1"/>
</dbReference>
<evidence type="ECO:0000256" key="3">
    <source>
        <dbReference type="ARBA" id="ARBA00023125"/>
    </source>
</evidence>
<feature type="DNA-binding region" description="OmpR/PhoB-type" evidence="4">
    <location>
        <begin position="1"/>
        <end position="97"/>
    </location>
</feature>
<feature type="domain" description="OmpR/PhoB-type" evidence="5">
    <location>
        <begin position="1"/>
        <end position="97"/>
    </location>
</feature>
<dbReference type="Gene3D" id="1.25.40.10">
    <property type="entry name" value="Tetratricopeptide repeat domain"/>
    <property type="match status" value="2"/>
</dbReference>
<dbReference type="PROSITE" id="PS51755">
    <property type="entry name" value="OMPR_PHOB"/>
    <property type="match status" value="1"/>
</dbReference>
<dbReference type="InterPro" id="IPR036388">
    <property type="entry name" value="WH-like_DNA-bd_sf"/>
</dbReference>
<dbReference type="STRING" id="280332.CQ12_39895"/>
<dbReference type="InterPro" id="IPR016032">
    <property type="entry name" value="Sig_transdc_resp-reg_C-effctor"/>
</dbReference>
<dbReference type="Pfam" id="PF13181">
    <property type="entry name" value="TPR_8"/>
    <property type="match status" value="1"/>
</dbReference>
<dbReference type="PANTHER" id="PTHR44858:SF1">
    <property type="entry name" value="UDP-N-ACETYLGLUCOSAMINE--PEPTIDE N-ACETYLGLUCOSAMINYLTRANSFERASE SPINDLY-RELATED"/>
    <property type="match status" value="1"/>
</dbReference>
<accession>A0A0R3LIS6</accession>
<dbReference type="InterPro" id="IPR011990">
    <property type="entry name" value="TPR-like_helical_dom_sf"/>
</dbReference>
<organism evidence="6 7">
    <name type="scientific">Bradyrhizobium jicamae</name>
    <dbReference type="NCBI Taxonomy" id="280332"/>
    <lineage>
        <taxon>Bacteria</taxon>
        <taxon>Pseudomonadati</taxon>
        <taxon>Pseudomonadota</taxon>
        <taxon>Alphaproteobacteria</taxon>
        <taxon>Hyphomicrobiales</taxon>
        <taxon>Nitrobacteraceae</taxon>
        <taxon>Bradyrhizobium</taxon>
    </lineage>
</organism>
<evidence type="ECO:0000256" key="2">
    <source>
        <dbReference type="ARBA" id="ARBA00022803"/>
    </source>
</evidence>